<proteinExistence type="predicted"/>
<comment type="caution">
    <text evidence="2">The sequence shown here is derived from an EMBL/GenBank/DDBJ whole genome shotgun (WGS) entry which is preliminary data.</text>
</comment>
<sequence>MITDQYRHARALTVHAGRTHVTVHLAPVTTAGGWQLDRNHHRITVEHDGHVLHDEVMEDSPLQTAICAAASTLTGSQPLPPLDLGPLRRITALAENLHAQQPEQPQTFSTGGLVPAQPAAPTVRGGARIATG</sequence>
<dbReference type="RefSeq" id="WP_184757739.1">
    <property type="nucleotide sequence ID" value="NZ_BAABEK010000064.1"/>
</dbReference>
<dbReference type="Proteomes" id="UP000534286">
    <property type="component" value="Unassembled WGS sequence"/>
</dbReference>
<dbReference type="EMBL" id="JACHJU010000002">
    <property type="protein sequence ID" value="MBB4941734.1"/>
    <property type="molecule type" value="Genomic_DNA"/>
</dbReference>
<feature type="compositionally biased region" description="Polar residues" evidence="1">
    <location>
        <begin position="100"/>
        <end position="110"/>
    </location>
</feature>
<feature type="region of interest" description="Disordered" evidence="1">
    <location>
        <begin position="100"/>
        <end position="132"/>
    </location>
</feature>
<name>A0A7W7S0N3_9ACTN</name>
<evidence type="ECO:0000256" key="1">
    <source>
        <dbReference type="SAM" id="MobiDB-lite"/>
    </source>
</evidence>
<protein>
    <submittedName>
        <fullName evidence="2">Uncharacterized protein</fullName>
    </submittedName>
</protein>
<evidence type="ECO:0000313" key="2">
    <source>
        <dbReference type="EMBL" id="MBB4941734.1"/>
    </source>
</evidence>
<organism evidence="2 3">
    <name type="scientific">Streptosporangium album</name>
    <dbReference type="NCBI Taxonomy" id="47479"/>
    <lineage>
        <taxon>Bacteria</taxon>
        <taxon>Bacillati</taxon>
        <taxon>Actinomycetota</taxon>
        <taxon>Actinomycetes</taxon>
        <taxon>Streptosporangiales</taxon>
        <taxon>Streptosporangiaceae</taxon>
        <taxon>Streptosporangium</taxon>
    </lineage>
</organism>
<keyword evidence="3" id="KW-1185">Reference proteome</keyword>
<gene>
    <name evidence="2" type="ORF">FHR32_006111</name>
</gene>
<evidence type="ECO:0000313" key="3">
    <source>
        <dbReference type="Proteomes" id="UP000534286"/>
    </source>
</evidence>
<accession>A0A7W7S0N3</accession>
<reference evidence="2 3" key="1">
    <citation type="submission" date="2020-08" db="EMBL/GenBank/DDBJ databases">
        <title>Sequencing the genomes of 1000 actinobacteria strains.</title>
        <authorList>
            <person name="Klenk H.-P."/>
        </authorList>
    </citation>
    <scope>NUCLEOTIDE SEQUENCE [LARGE SCALE GENOMIC DNA]</scope>
    <source>
        <strain evidence="2 3">DSM 43023</strain>
    </source>
</reference>
<dbReference type="AlphaFoldDB" id="A0A7W7S0N3"/>